<comment type="caution">
    <text evidence="5">The sequence shown here is derived from an EMBL/GenBank/DDBJ whole genome shotgun (WGS) entry which is preliminary data.</text>
</comment>
<gene>
    <name evidence="5" type="ORF">AB0T83_04240</name>
</gene>
<proteinExistence type="predicted"/>
<dbReference type="InterPro" id="IPR019885">
    <property type="entry name" value="Tscrpt_reg_HTH_AsnC-type_CS"/>
</dbReference>
<evidence type="ECO:0000259" key="4">
    <source>
        <dbReference type="PROSITE" id="PS50956"/>
    </source>
</evidence>
<dbReference type="PANTHER" id="PTHR30154">
    <property type="entry name" value="LEUCINE-RESPONSIVE REGULATORY PROTEIN"/>
    <property type="match status" value="1"/>
</dbReference>
<dbReference type="InterPro" id="IPR036388">
    <property type="entry name" value="WH-like_DNA-bd_sf"/>
</dbReference>
<dbReference type="InterPro" id="IPR036390">
    <property type="entry name" value="WH_DNA-bd_sf"/>
</dbReference>
<keyword evidence="1" id="KW-0805">Transcription regulation</keyword>
<evidence type="ECO:0000256" key="3">
    <source>
        <dbReference type="ARBA" id="ARBA00023163"/>
    </source>
</evidence>
<dbReference type="SMART" id="SM00344">
    <property type="entry name" value="HTH_ASNC"/>
    <property type="match status" value="1"/>
</dbReference>
<reference evidence="5 6" key="1">
    <citation type="submission" date="2024-07" db="EMBL/GenBank/DDBJ databases">
        <authorList>
            <person name="Kang M."/>
        </authorList>
    </citation>
    <scope>NUCLEOTIDE SEQUENCE [LARGE SCALE GENOMIC DNA]</scope>
    <source>
        <strain evidence="5 6">DFM31</strain>
    </source>
</reference>
<evidence type="ECO:0000313" key="6">
    <source>
        <dbReference type="Proteomes" id="UP001553161"/>
    </source>
</evidence>
<dbReference type="InterPro" id="IPR000485">
    <property type="entry name" value="AsnC-type_HTH_dom"/>
</dbReference>
<protein>
    <submittedName>
        <fullName evidence="5">Lrp/AsnC family transcriptional regulator</fullName>
    </submittedName>
</protein>
<dbReference type="Pfam" id="PF01037">
    <property type="entry name" value="AsnC_trans_reg"/>
    <property type="match status" value="1"/>
</dbReference>
<feature type="domain" description="HTH asnC-type" evidence="4">
    <location>
        <begin position="1"/>
        <end position="62"/>
    </location>
</feature>
<evidence type="ECO:0000256" key="1">
    <source>
        <dbReference type="ARBA" id="ARBA00023015"/>
    </source>
</evidence>
<dbReference type="PRINTS" id="PR00033">
    <property type="entry name" value="HTHASNC"/>
</dbReference>
<sequence>MDIFDRRILRALQKDSQRPIAELARDIGLSTSACHRRIKLLEENGLIRGYAAQIDRTALGLKLQVFVEITLSSQAREVLEAFETAVTRFDDILECHLTSGHADYILRVVARDMNDYADIHRECLSRLPNVASMQTIFTLRPVQQWRGYPIRDAD</sequence>
<dbReference type="CDD" id="cd00090">
    <property type="entry name" value="HTH_ARSR"/>
    <property type="match status" value="1"/>
</dbReference>
<dbReference type="InterPro" id="IPR011008">
    <property type="entry name" value="Dimeric_a/b-barrel"/>
</dbReference>
<keyword evidence="2" id="KW-0238">DNA-binding</keyword>
<evidence type="ECO:0000313" key="5">
    <source>
        <dbReference type="EMBL" id="MEV8465992.1"/>
    </source>
</evidence>
<dbReference type="EMBL" id="JBFBVU010000003">
    <property type="protein sequence ID" value="MEV8465992.1"/>
    <property type="molecule type" value="Genomic_DNA"/>
</dbReference>
<dbReference type="InterPro" id="IPR019887">
    <property type="entry name" value="Tscrpt_reg_AsnC/Lrp_C"/>
</dbReference>
<dbReference type="SUPFAM" id="SSF54909">
    <property type="entry name" value="Dimeric alpha+beta barrel"/>
    <property type="match status" value="1"/>
</dbReference>
<dbReference type="RefSeq" id="WP_366191801.1">
    <property type="nucleotide sequence ID" value="NZ_JBFBVU010000003.1"/>
</dbReference>
<dbReference type="PROSITE" id="PS00519">
    <property type="entry name" value="HTH_ASNC_1"/>
    <property type="match status" value="1"/>
</dbReference>
<name>A0ABV3L4M7_9RHOB</name>
<dbReference type="InterPro" id="IPR011991">
    <property type="entry name" value="ArsR-like_HTH"/>
</dbReference>
<keyword evidence="6" id="KW-1185">Reference proteome</keyword>
<dbReference type="Gene3D" id="1.10.10.10">
    <property type="entry name" value="Winged helix-like DNA-binding domain superfamily/Winged helix DNA-binding domain"/>
    <property type="match status" value="1"/>
</dbReference>
<keyword evidence="3" id="KW-0804">Transcription</keyword>
<accession>A0ABV3L4M7</accession>
<dbReference type="PROSITE" id="PS50956">
    <property type="entry name" value="HTH_ASNC_2"/>
    <property type="match status" value="1"/>
</dbReference>
<dbReference type="Pfam" id="PF13404">
    <property type="entry name" value="HTH_AsnC-type"/>
    <property type="match status" value="1"/>
</dbReference>
<dbReference type="SUPFAM" id="SSF46785">
    <property type="entry name" value="Winged helix' DNA-binding domain"/>
    <property type="match status" value="1"/>
</dbReference>
<organism evidence="5 6">
    <name type="scientific">Meridianimarinicoccus marinus</name>
    <dbReference type="NCBI Taxonomy" id="3231483"/>
    <lineage>
        <taxon>Bacteria</taxon>
        <taxon>Pseudomonadati</taxon>
        <taxon>Pseudomonadota</taxon>
        <taxon>Alphaproteobacteria</taxon>
        <taxon>Rhodobacterales</taxon>
        <taxon>Paracoccaceae</taxon>
        <taxon>Meridianimarinicoccus</taxon>
    </lineage>
</organism>
<dbReference type="Proteomes" id="UP001553161">
    <property type="component" value="Unassembled WGS sequence"/>
</dbReference>
<dbReference type="Gene3D" id="3.30.70.920">
    <property type="match status" value="1"/>
</dbReference>
<evidence type="ECO:0000256" key="2">
    <source>
        <dbReference type="ARBA" id="ARBA00023125"/>
    </source>
</evidence>
<dbReference type="PANTHER" id="PTHR30154:SF34">
    <property type="entry name" value="TRANSCRIPTIONAL REGULATOR AZLB"/>
    <property type="match status" value="1"/>
</dbReference>
<dbReference type="InterPro" id="IPR019888">
    <property type="entry name" value="Tscrpt_reg_AsnC-like"/>
</dbReference>